<evidence type="ECO:0000256" key="9">
    <source>
        <dbReference type="SAM" id="MobiDB-lite"/>
    </source>
</evidence>
<evidence type="ECO:0000256" key="2">
    <source>
        <dbReference type="ARBA" id="ARBA00022448"/>
    </source>
</evidence>
<protein>
    <submittedName>
        <fullName evidence="10">Putative mitochondrial intermembrane space import and assembly protein 40</fullName>
    </submittedName>
</protein>
<dbReference type="GO" id="GO:0005758">
    <property type="term" value="C:mitochondrial intermembrane space"/>
    <property type="evidence" value="ECO:0007669"/>
    <property type="project" value="TreeGrafter"/>
</dbReference>
<feature type="region of interest" description="Disordered" evidence="9">
    <location>
        <begin position="130"/>
        <end position="187"/>
    </location>
</feature>
<sequence>MERAKEFIGRMFGADDDEAGKHKIIFITKEEQEIPSTVTLPEPEKPAGLILDDGSINWNCPCLGSMVAGPCGVQFRTAFSCFHHSEAEPKGSDCIDAFNKMHECMQKYPTIYGPDEKDEEEDVFGVEQVENNGELSKNVEPRNSKSVGDGGDMNPKSVSDRGDSEQQSVAQISNEEPPKSKNQDQKVKLRIVVLNASILVKKK</sequence>
<organism evidence="10">
    <name type="scientific">Rhodnius prolixus</name>
    <name type="common">Triatomid bug</name>
    <dbReference type="NCBI Taxonomy" id="13249"/>
    <lineage>
        <taxon>Eukaryota</taxon>
        <taxon>Metazoa</taxon>
        <taxon>Ecdysozoa</taxon>
        <taxon>Arthropoda</taxon>
        <taxon>Hexapoda</taxon>
        <taxon>Insecta</taxon>
        <taxon>Pterygota</taxon>
        <taxon>Neoptera</taxon>
        <taxon>Paraneoptera</taxon>
        <taxon>Hemiptera</taxon>
        <taxon>Heteroptera</taxon>
        <taxon>Panheteroptera</taxon>
        <taxon>Cimicomorpha</taxon>
        <taxon>Reduviidae</taxon>
        <taxon>Triatominae</taxon>
        <taxon>Rhodnius</taxon>
    </lineage>
</organism>
<dbReference type="PROSITE" id="PS51808">
    <property type="entry name" value="CHCH"/>
    <property type="match status" value="1"/>
</dbReference>
<evidence type="ECO:0000256" key="6">
    <source>
        <dbReference type="ARBA" id="ARBA00023128"/>
    </source>
</evidence>
<evidence type="ECO:0000256" key="7">
    <source>
        <dbReference type="ARBA" id="ARBA00023157"/>
    </source>
</evidence>
<evidence type="ECO:0000256" key="4">
    <source>
        <dbReference type="ARBA" id="ARBA00023002"/>
    </source>
</evidence>
<dbReference type="PANTHER" id="PTHR21622:SF0">
    <property type="entry name" value="COILED-COIL-HELIX-COILED-COIL-HELIX DOMAIN CONTAINING 4"/>
    <property type="match status" value="1"/>
</dbReference>
<name>A0A4P6D9M5_RHOPR</name>
<dbReference type="PANTHER" id="PTHR21622">
    <property type="entry name" value="COILED-COIL-HELIX-COILED-COIL-HELIX DOMAIN CONTAINING 4"/>
    <property type="match status" value="1"/>
</dbReference>
<feature type="compositionally biased region" description="Basic and acidic residues" evidence="9">
    <location>
        <begin position="176"/>
        <end position="187"/>
    </location>
</feature>
<dbReference type="VEuPathDB" id="VectorBase:RPRC001132"/>
<evidence type="ECO:0000256" key="1">
    <source>
        <dbReference type="ARBA" id="ARBA00004173"/>
    </source>
</evidence>
<evidence type="ECO:0000313" key="10">
    <source>
        <dbReference type="EMBL" id="MOY45897.1"/>
    </source>
</evidence>
<keyword evidence="8" id="KW-0676">Redox-active center</keyword>
<feature type="compositionally biased region" description="Polar residues" evidence="9">
    <location>
        <begin position="165"/>
        <end position="174"/>
    </location>
</feature>
<dbReference type="GO" id="GO:0015035">
    <property type="term" value="F:protein-disulfide reductase activity"/>
    <property type="evidence" value="ECO:0007669"/>
    <property type="project" value="InterPro"/>
</dbReference>
<keyword evidence="6" id="KW-0496">Mitochondrion</keyword>
<dbReference type="EMBL" id="GHKJ01000867">
    <property type="protein sequence ID" value="MOY45897.1"/>
    <property type="molecule type" value="Transcribed_RNA"/>
</dbReference>
<evidence type="ECO:0000256" key="8">
    <source>
        <dbReference type="ARBA" id="ARBA00023284"/>
    </source>
</evidence>
<keyword evidence="5" id="KW-0811">Translocation</keyword>
<keyword evidence="3" id="KW-0653">Protein transport</keyword>
<dbReference type="InterPro" id="IPR039289">
    <property type="entry name" value="CHCHD4"/>
</dbReference>
<proteinExistence type="predicted"/>
<dbReference type="Gene3D" id="1.10.287.2900">
    <property type="match status" value="1"/>
</dbReference>
<keyword evidence="7" id="KW-1015">Disulfide bond</keyword>
<dbReference type="GO" id="GO:0045041">
    <property type="term" value="P:protein import into mitochondrial intermembrane space"/>
    <property type="evidence" value="ECO:0007669"/>
    <property type="project" value="InterPro"/>
</dbReference>
<evidence type="ECO:0000256" key="5">
    <source>
        <dbReference type="ARBA" id="ARBA00023010"/>
    </source>
</evidence>
<evidence type="ECO:0000256" key="3">
    <source>
        <dbReference type="ARBA" id="ARBA00022927"/>
    </source>
</evidence>
<comment type="subcellular location">
    <subcellularLocation>
        <location evidence="1">Mitochondrion</location>
    </subcellularLocation>
</comment>
<keyword evidence="4" id="KW-0560">Oxidoreductase</keyword>
<accession>A0A4P6D9M5</accession>
<dbReference type="AlphaFoldDB" id="A0A4P6D9M5"/>
<reference evidence="10" key="1">
    <citation type="submission" date="2019-04" db="EMBL/GenBank/DDBJ databases">
        <title>Analysis of the testis transcriptome of the Chagas disease vector Rhodnius prolixus.</title>
        <authorList>
            <person name="Cesar J."/>
            <person name="Ribeiro J.M."/>
            <person name="Pereira M.H."/>
            <person name="Araujo R.N."/>
            <person name="Gontijo N.F."/>
            <person name="Pessoa G."/>
            <person name="Sant'Anna M.V."/>
            <person name="Sorgine M.H."/>
            <person name="Majerowicz D."/>
            <person name="Carvalho A.B."/>
            <person name="Braz G."/>
            <person name="Mesquita R."/>
            <person name="Lagerblad P.O."/>
            <person name="Koerich L.B."/>
        </authorList>
    </citation>
    <scope>NUCLEOTIDE SEQUENCE</scope>
</reference>
<keyword evidence="2" id="KW-0813">Transport</keyword>